<dbReference type="PANTHER" id="PTHR24353">
    <property type="entry name" value="CYCLIC NUCLEOTIDE-DEPENDENT PROTEIN KINASE"/>
    <property type="match status" value="1"/>
</dbReference>
<dbReference type="PROSITE" id="PS50042">
    <property type="entry name" value="CNMP_BINDING_3"/>
    <property type="match status" value="2"/>
</dbReference>
<dbReference type="InterPro" id="IPR011009">
    <property type="entry name" value="Kinase-like_dom_sf"/>
</dbReference>
<dbReference type="Pfam" id="PF00027">
    <property type="entry name" value="cNMP_binding"/>
    <property type="match status" value="2"/>
</dbReference>
<dbReference type="FunFam" id="2.60.120.10:FF:000064">
    <property type="entry name" value="cGMP-dependent protein kinase, isozyme"/>
    <property type="match status" value="1"/>
</dbReference>
<feature type="domain" description="Protein kinase" evidence="17">
    <location>
        <begin position="450"/>
        <end position="709"/>
    </location>
</feature>
<dbReference type="InterPro" id="IPR017441">
    <property type="entry name" value="Protein_kinase_ATP_BS"/>
</dbReference>
<dbReference type="InterPro" id="IPR035014">
    <property type="entry name" value="STKc_cGK"/>
</dbReference>
<keyword evidence="9 12" id="KW-0142">cGMP-binding</keyword>
<dbReference type="SMART" id="SM00133">
    <property type="entry name" value="S_TK_X"/>
    <property type="match status" value="1"/>
</dbReference>
<protein>
    <recommendedName>
        <fullName evidence="2 12">cGMP-dependent protein kinase</fullName>
        <ecNumber evidence="2 12">2.7.11.12</ecNumber>
    </recommendedName>
</protein>
<dbReference type="CDD" id="cd12083">
    <property type="entry name" value="DD_cGKI"/>
    <property type="match status" value="1"/>
</dbReference>
<evidence type="ECO:0000256" key="10">
    <source>
        <dbReference type="ARBA" id="ARBA00047298"/>
    </source>
</evidence>
<dbReference type="GO" id="GO:0005737">
    <property type="term" value="C:cytoplasm"/>
    <property type="evidence" value="ECO:0007669"/>
    <property type="project" value="UniProtKB-ARBA"/>
</dbReference>
<dbReference type="PRINTS" id="PR00104">
    <property type="entry name" value="CGMPKINASE"/>
</dbReference>
<name>A0AAW2GH69_9HYME</name>
<evidence type="ECO:0000256" key="14">
    <source>
        <dbReference type="PIRSR" id="PIRSR000559-2"/>
    </source>
</evidence>
<dbReference type="PROSITE" id="PS51285">
    <property type="entry name" value="AGC_KINASE_CTER"/>
    <property type="match status" value="1"/>
</dbReference>
<evidence type="ECO:0000256" key="7">
    <source>
        <dbReference type="ARBA" id="ARBA00022777"/>
    </source>
</evidence>
<dbReference type="Gene3D" id="2.60.120.10">
    <property type="entry name" value="Jelly Rolls"/>
    <property type="match status" value="2"/>
</dbReference>
<dbReference type="Gene3D" id="3.30.200.20">
    <property type="entry name" value="Phosphorylase Kinase, domain 1"/>
    <property type="match status" value="1"/>
</dbReference>
<keyword evidence="21" id="KW-1185">Reference proteome</keyword>
<evidence type="ECO:0000256" key="8">
    <source>
        <dbReference type="ARBA" id="ARBA00022840"/>
    </source>
</evidence>
<feature type="binding site" evidence="14">
    <location>
        <begin position="456"/>
        <end position="464"/>
    </location>
    <ligand>
        <name>ATP</name>
        <dbReference type="ChEBI" id="CHEBI:30616"/>
    </ligand>
</feature>
<comment type="catalytic activity">
    <reaction evidence="10 12">
        <text>L-threonyl-[protein] + ATP = O-phospho-L-threonyl-[protein] + ADP + H(+)</text>
        <dbReference type="Rhea" id="RHEA:46608"/>
        <dbReference type="Rhea" id="RHEA-COMP:11060"/>
        <dbReference type="Rhea" id="RHEA-COMP:11605"/>
        <dbReference type="ChEBI" id="CHEBI:15378"/>
        <dbReference type="ChEBI" id="CHEBI:30013"/>
        <dbReference type="ChEBI" id="CHEBI:30616"/>
        <dbReference type="ChEBI" id="CHEBI:61977"/>
        <dbReference type="ChEBI" id="CHEBI:456216"/>
        <dbReference type="EC" id="2.7.11.12"/>
    </reaction>
</comment>
<dbReference type="CDD" id="cd05572">
    <property type="entry name" value="STKc_cGK"/>
    <property type="match status" value="1"/>
</dbReference>
<keyword evidence="4 12" id="KW-0140">cGMP</keyword>
<keyword evidence="6 12" id="KW-0547">Nucleotide-binding</keyword>
<dbReference type="InterPro" id="IPR014710">
    <property type="entry name" value="RmlC-like_jellyroll"/>
</dbReference>
<evidence type="ECO:0000256" key="12">
    <source>
        <dbReference type="PIRNR" id="PIRNR000559"/>
    </source>
</evidence>
<dbReference type="GO" id="GO:0030553">
    <property type="term" value="F:cGMP binding"/>
    <property type="evidence" value="ECO:0007669"/>
    <property type="project" value="UniProtKB-KW"/>
</dbReference>
<feature type="region of interest" description="Disordered" evidence="16">
    <location>
        <begin position="737"/>
        <end position="761"/>
    </location>
</feature>
<evidence type="ECO:0000313" key="21">
    <source>
        <dbReference type="Proteomes" id="UP001430953"/>
    </source>
</evidence>
<evidence type="ECO:0000256" key="4">
    <source>
        <dbReference type="ARBA" id="ARBA00022535"/>
    </source>
</evidence>
<evidence type="ECO:0000313" key="20">
    <source>
        <dbReference type="EMBL" id="KAL0126995.1"/>
    </source>
</evidence>
<dbReference type="PROSITE" id="PS00889">
    <property type="entry name" value="CNMP_BINDING_2"/>
    <property type="match status" value="2"/>
</dbReference>
<organism evidence="20 21">
    <name type="scientific">Cardiocondyla obscurior</name>
    <dbReference type="NCBI Taxonomy" id="286306"/>
    <lineage>
        <taxon>Eukaryota</taxon>
        <taxon>Metazoa</taxon>
        <taxon>Ecdysozoa</taxon>
        <taxon>Arthropoda</taxon>
        <taxon>Hexapoda</taxon>
        <taxon>Insecta</taxon>
        <taxon>Pterygota</taxon>
        <taxon>Neoptera</taxon>
        <taxon>Endopterygota</taxon>
        <taxon>Hymenoptera</taxon>
        <taxon>Apocrita</taxon>
        <taxon>Aculeata</taxon>
        <taxon>Formicoidea</taxon>
        <taxon>Formicidae</taxon>
        <taxon>Myrmicinae</taxon>
        <taxon>Cardiocondyla</taxon>
    </lineage>
</organism>
<dbReference type="PROSITE" id="PS50011">
    <property type="entry name" value="PROTEIN_KINASE_DOM"/>
    <property type="match status" value="1"/>
</dbReference>
<feature type="active site" description="Proton acceptor" evidence="13">
    <location>
        <position position="574"/>
    </location>
</feature>
<dbReference type="Pfam" id="PF16808">
    <property type="entry name" value="PKcGMP_CC"/>
    <property type="match status" value="1"/>
</dbReference>
<feature type="domain" description="Cyclic nucleotide-binding" evidence="18">
    <location>
        <begin position="193"/>
        <end position="309"/>
    </location>
</feature>
<evidence type="ECO:0000259" key="19">
    <source>
        <dbReference type="PROSITE" id="PS51285"/>
    </source>
</evidence>
<evidence type="ECO:0000259" key="17">
    <source>
        <dbReference type="PROSITE" id="PS50011"/>
    </source>
</evidence>
<dbReference type="SUPFAM" id="SSF56112">
    <property type="entry name" value="Protein kinase-like (PK-like)"/>
    <property type="match status" value="1"/>
</dbReference>
<dbReference type="Pfam" id="PF00069">
    <property type="entry name" value="Pkinase"/>
    <property type="match status" value="1"/>
</dbReference>
<feature type="binding site" evidence="14 15">
    <location>
        <position position="480"/>
    </location>
    <ligand>
        <name>ATP</name>
        <dbReference type="ChEBI" id="CHEBI:30616"/>
    </ligand>
</feature>
<reference evidence="20 21" key="1">
    <citation type="submission" date="2023-03" db="EMBL/GenBank/DDBJ databases">
        <title>High recombination rates correlate with genetic variation in Cardiocondyla obscurior ants.</title>
        <authorList>
            <person name="Errbii M."/>
        </authorList>
    </citation>
    <scope>NUCLEOTIDE SEQUENCE [LARGE SCALE GENOMIC DNA]</scope>
    <source>
        <strain evidence="20">Alpha-2009</strain>
        <tissue evidence="20">Whole body</tissue>
    </source>
</reference>
<dbReference type="InterPro" id="IPR008271">
    <property type="entry name" value="Ser/Thr_kinase_AS"/>
</dbReference>
<dbReference type="PROSITE" id="PS00108">
    <property type="entry name" value="PROTEIN_KINASE_ST"/>
    <property type="match status" value="1"/>
</dbReference>
<keyword evidence="8 12" id="KW-0067">ATP-binding</keyword>
<dbReference type="SUPFAM" id="SSF51206">
    <property type="entry name" value="cAMP-binding domain-like"/>
    <property type="match status" value="2"/>
</dbReference>
<evidence type="ECO:0000256" key="6">
    <source>
        <dbReference type="ARBA" id="ARBA00022741"/>
    </source>
</evidence>
<dbReference type="FunFam" id="1.10.510.10:FF:000096">
    <property type="entry name" value="cGMP-dependent protein kinase"/>
    <property type="match status" value="1"/>
</dbReference>
<keyword evidence="5 12" id="KW-0808">Transferase</keyword>
<evidence type="ECO:0000256" key="1">
    <source>
        <dbReference type="ARBA" id="ARBA00006352"/>
    </source>
</evidence>
<keyword evidence="3 12" id="KW-0723">Serine/threonine-protein kinase</keyword>
<proteinExistence type="inferred from homology"/>
<dbReference type="InterPro" id="IPR000595">
    <property type="entry name" value="cNMP-bd_dom"/>
</dbReference>
<dbReference type="InterPro" id="IPR031831">
    <property type="entry name" value="PKcGMP_CC"/>
</dbReference>
<dbReference type="AlphaFoldDB" id="A0AAW2GH69"/>
<evidence type="ECO:0000256" key="2">
    <source>
        <dbReference type="ARBA" id="ARBA00012428"/>
    </source>
</evidence>
<dbReference type="GO" id="GO:0005524">
    <property type="term" value="F:ATP binding"/>
    <property type="evidence" value="ECO:0007669"/>
    <property type="project" value="UniProtKB-UniRule"/>
</dbReference>
<dbReference type="InterPro" id="IPR018488">
    <property type="entry name" value="cNMP-bd_CS"/>
</dbReference>
<comment type="similarity">
    <text evidence="1 12">Belongs to the protein kinase superfamily. AGC Ser/Thr protein kinase family. cGMP subfamily.</text>
</comment>
<feature type="domain" description="AGC-kinase C-terminal" evidence="19">
    <location>
        <begin position="710"/>
        <end position="761"/>
    </location>
</feature>
<feature type="domain" description="Cyclic nucleotide-binding" evidence="18">
    <location>
        <begin position="312"/>
        <end position="435"/>
    </location>
</feature>
<dbReference type="SMART" id="SM00100">
    <property type="entry name" value="cNMP"/>
    <property type="match status" value="2"/>
</dbReference>
<dbReference type="InterPro" id="IPR000719">
    <property type="entry name" value="Prot_kinase_dom"/>
</dbReference>
<dbReference type="FunFam" id="2.60.120.10:FF:000035">
    <property type="entry name" value="cGMP-dependent protein kinase"/>
    <property type="match status" value="1"/>
</dbReference>
<comment type="catalytic activity">
    <reaction evidence="11">
        <text>L-seryl-[protein] + ATP = O-phospho-L-seryl-[protein] + ADP + H(+)</text>
        <dbReference type="Rhea" id="RHEA:17989"/>
        <dbReference type="Rhea" id="RHEA-COMP:9863"/>
        <dbReference type="Rhea" id="RHEA-COMP:11604"/>
        <dbReference type="ChEBI" id="CHEBI:15378"/>
        <dbReference type="ChEBI" id="CHEBI:29999"/>
        <dbReference type="ChEBI" id="CHEBI:30616"/>
        <dbReference type="ChEBI" id="CHEBI:83421"/>
        <dbReference type="ChEBI" id="CHEBI:456216"/>
        <dbReference type="EC" id="2.7.11.12"/>
    </reaction>
</comment>
<dbReference type="Proteomes" id="UP001430953">
    <property type="component" value="Unassembled WGS sequence"/>
</dbReference>
<sequence length="761" mass="85218">MDEGTKYRVPIGDACVSMRVCFDSLCFSSSQQPPADEEEDAAAVGDAAVVASTAQLPTDGTSGVVATTATTTQVTQVSSPYVGAGAGIAAAMGTLRDLQELLRVKDERIAELEAAVCCRDAEIQELRSHLDKFLSILPFSSAPPLTPTKPRTRGRAQGISAEPPLQELAPLAVVDKSDRSRELIKSAILDNDFMKNLELTQIREIVDCMYPVTFPAGSTIIQEGDVGSTVFVMEEGKVEVSRDGKYLSTLQQKGKVLGELAILYNCKRTATITAATDCQLWAIDRQCFQTIMMRTGLSRQAEYTDFLKSVPIFKNLPEETLIKISDVLEETFYNNGDYIVRQGARGDTFFIISRGQVRVTIKQPDTTEEKYIRTLRKGDFFGEKALQGDDLRTANIIADDPEGVSCLVIDRETFNQLISSLDEIRTRYRDELVERRRLNEEFRDVRLQDLRTIATLGVGGFGRVELVQIAGDNTRSFALKQMKKAQIVETRQQQHIMSEKRIMGEADCDFVVKLFKTFKDRKYLYMLMEACLGGELWTVLRDKGHFDDGTTRFYTACVVEAFDYLHSRNIIYRDLKPENLLLDNQGYVKLVDFGFAKRLDNGRKTWTFCGTPEYVAPEVILNKGHDISADYWSLGVLMFELLTGTPPFTGADPMKTYNIILKGIDAIEFPRSITRNATALIKKLCRDNPAERLGYQRGGISEIQKHKWFDGFNWEGLKTRTLEPPILPRVQGATDTANFDAYPADSDPPPPDDISGWDNDF</sequence>
<dbReference type="Gene3D" id="1.10.510.10">
    <property type="entry name" value="Transferase(Phosphotransferase) domain 1"/>
    <property type="match status" value="1"/>
</dbReference>
<evidence type="ECO:0000256" key="16">
    <source>
        <dbReference type="SAM" id="MobiDB-lite"/>
    </source>
</evidence>
<evidence type="ECO:0000256" key="9">
    <source>
        <dbReference type="ARBA" id="ARBA00022992"/>
    </source>
</evidence>
<dbReference type="InterPro" id="IPR018490">
    <property type="entry name" value="cNMP-bd_dom_sf"/>
</dbReference>
<evidence type="ECO:0000256" key="3">
    <source>
        <dbReference type="ARBA" id="ARBA00022527"/>
    </source>
</evidence>
<dbReference type="InterPro" id="IPR002374">
    <property type="entry name" value="cGMP_dep_kinase"/>
</dbReference>
<dbReference type="PROSITE" id="PS00888">
    <property type="entry name" value="CNMP_BINDING_1"/>
    <property type="match status" value="2"/>
</dbReference>
<evidence type="ECO:0000256" key="15">
    <source>
        <dbReference type="PROSITE-ProRule" id="PRU10141"/>
    </source>
</evidence>
<dbReference type="EMBL" id="JADYXP020000004">
    <property type="protein sequence ID" value="KAL0126995.1"/>
    <property type="molecule type" value="Genomic_DNA"/>
</dbReference>
<evidence type="ECO:0000256" key="13">
    <source>
        <dbReference type="PIRSR" id="PIRSR000559-1"/>
    </source>
</evidence>
<dbReference type="PIRSF" id="PIRSF000559">
    <property type="entry name" value="cGMP-dep_kinase"/>
    <property type="match status" value="1"/>
</dbReference>
<dbReference type="InterPro" id="IPR000961">
    <property type="entry name" value="AGC-kinase_C"/>
</dbReference>
<dbReference type="PROSITE" id="PS00107">
    <property type="entry name" value="PROTEIN_KINASE_ATP"/>
    <property type="match status" value="1"/>
</dbReference>
<evidence type="ECO:0000256" key="11">
    <source>
        <dbReference type="ARBA" id="ARBA00047462"/>
    </source>
</evidence>
<gene>
    <name evidence="20" type="ORF">PUN28_005375</name>
</gene>
<evidence type="ECO:0000256" key="5">
    <source>
        <dbReference type="ARBA" id="ARBA00022679"/>
    </source>
</evidence>
<evidence type="ECO:0000259" key="18">
    <source>
        <dbReference type="PROSITE" id="PS50042"/>
    </source>
</evidence>
<comment type="caution">
    <text evidence="20">The sequence shown here is derived from an EMBL/GenBank/DDBJ whole genome shotgun (WGS) entry which is preliminary data.</text>
</comment>
<dbReference type="Gene3D" id="1.20.5.490">
    <property type="entry name" value="Single helix bin"/>
    <property type="match status" value="1"/>
</dbReference>
<dbReference type="CDD" id="cd00038">
    <property type="entry name" value="CAP_ED"/>
    <property type="match status" value="2"/>
</dbReference>
<keyword evidence="7 12" id="KW-0418">Kinase</keyword>
<dbReference type="EC" id="2.7.11.12" evidence="2 12"/>
<dbReference type="SMART" id="SM00220">
    <property type="entry name" value="S_TKc"/>
    <property type="match status" value="1"/>
</dbReference>
<dbReference type="PANTHER" id="PTHR24353:SF111">
    <property type="match status" value="1"/>
</dbReference>
<dbReference type="GO" id="GO:0004692">
    <property type="term" value="F:cGMP-dependent protein kinase activity"/>
    <property type="evidence" value="ECO:0007669"/>
    <property type="project" value="UniProtKB-EC"/>
</dbReference>
<accession>A0AAW2GH69</accession>